<name>A0AAD6VT39_9AGAR</name>
<dbReference type="Pfam" id="PF17667">
    <property type="entry name" value="Pkinase_fungal"/>
    <property type="match status" value="1"/>
</dbReference>
<dbReference type="EMBL" id="JARJCW010000008">
    <property type="protein sequence ID" value="KAJ7221738.1"/>
    <property type="molecule type" value="Genomic_DNA"/>
</dbReference>
<feature type="region of interest" description="Disordered" evidence="1">
    <location>
        <begin position="1"/>
        <end position="21"/>
    </location>
</feature>
<dbReference type="InterPro" id="IPR040976">
    <property type="entry name" value="Pkinase_fungal"/>
</dbReference>
<gene>
    <name evidence="3" type="ORF">GGX14DRAFT_671120</name>
</gene>
<accession>A0AAD6VT39</accession>
<sequence length="759" mass="85911">MASDLSQKRSSHATGPPLSQNQLEQVLKQELHLATFEAPVAAFGSSDTRLPKIAELIVSRISQTSGFAQEKRPKKKKKPNERSHYEDIVHLLNETIEIFSTYTPTSHHSSKLLFQKYDTRMGVVDGALPVQPDIMGFHSTSQYSQKRQETTEADANLKAALKRQKNGPEEEASTKQEIRRWRAILRAKLAFEWSEAEIAVEVKDSWALVLLQGTIYGRAMMLTRKSRLWSLVICFNHIQKSTRFVFFHRGGMLASEICTLKTESGLKKYAYMMTFVLTRQNHFEAGMDPSRTDTLIHLPYLGLWQWECDLWYRASLCGRSTEVIRLNKVDDSSSCHPGDPTDDLSDSVKVPRPSRNLTSAQLAAMRAIRRADTGQPPSTPVFHWVPSLNVAENPIKLILKDSWPHASRADNEAKMFAAAQWMFGIPDVIVSYEPREVCAGDHCIYKQFFDGDITEIKYFSAYGGTPADNPEDIKPELRAHRRSVIASEGKSLSHAVGPKQLATAIVHAMIGYSNYFEGGWVQRDISDGNVLLHETPPQFKDGRRINAPPESRIGKTYNQSVCLAFITDGDQAVEWAETRSNMTHRSGTVPFMSIRLLKTFTMTATEEVDGPHTPLDDLESFLWLFVWFLLSGGAASDVLSPEENRYWKYLCFENHPGILFGNKHCFLDYVREWDPNRALYKDIFLAREMPLLQKWFTLLRTKQLDMAGLLVESAPSDFHARGKALCDGALEEMIETGLQLVGSLNEKWPNSVETQTRTP</sequence>
<dbReference type="PANTHER" id="PTHR38248">
    <property type="entry name" value="FUNK1 6"/>
    <property type="match status" value="1"/>
</dbReference>
<feature type="region of interest" description="Disordered" evidence="1">
    <location>
        <begin position="331"/>
        <end position="350"/>
    </location>
</feature>
<reference evidence="3" key="1">
    <citation type="submission" date="2023-03" db="EMBL/GenBank/DDBJ databases">
        <title>Massive genome expansion in bonnet fungi (Mycena s.s.) driven by repeated elements and novel gene families across ecological guilds.</title>
        <authorList>
            <consortium name="Lawrence Berkeley National Laboratory"/>
            <person name="Harder C.B."/>
            <person name="Miyauchi S."/>
            <person name="Viragh M."/>
            <person name="Kuo A."/>
            <person name="Thoen E."/>
            <person name="Andreopoulos B."/>
            <person name="Lu D."/>
            <person name="Skrede I."/>
            <person name="Drula E."/>
            <person name="Henrissat B."/>
            <person name="Morin E."/>
            <person name="Kohler A."/>
            <person name="Barry K."/>
            <person name="LaButti K."/>
            <person name="Morin E."/>
            <person name="Salamov A."/>
            <person name="Lipzen A."/>
            <person name="Mereny Z."/>
            <person name="Hegedus B."/>
            <person name="Baldrian P."/>
            <person name="Stursova M."/>
            <person name="Weitz H."/>
            <person name="Taylor A."/>
            <person name="Grigoriev I.V."/>
            <person name="Nagy L.G."/>
            <person name="Martin F."/>
            <person name="Kauserud H."/>
        </authorList>
    </citation>
    <scope>NUCLEOTIDE SEQUENCE</scope>
    <source>
        <strain evidence="3">9144</strain>
    </source>
</reference>
<organism evidence="3 4">
    <name type="scientific">Mycena pura</name>
    <dbReference type="NCBI Taxonomy" id="153505"/>
    <lineage>
        <taxon>Eukaryota</taxon>
        <taxon>Fungi</taxon>
        <taxon>Dikarya</taxon>
        <taxon>Basidiomycota</taxon>
        <taxon>Agaricomycotina</taxon>
        <taxon>Agaricomycetes</taxon>
        <taxon>Agaricomycetidae</taxon>
        <taxon>Agaricales</taxon>
        <taxon>Marasmiineae</taxon>
        <taxon>Mycenaceae</taxon>
        <taxon>Mycena</taxon>
    </lineage>
</organism>
<evidence type="ECO:0000259" key="2">
    <source>
        <dbReference type="Pfam" id="PF17667"/>
    </source>
</evidence>
<proteinExistence type="predicted"/>
<dbReference type="Proteomes" id="UP001219525">
    <property type="component" value="Unassembled WGS sequence"/>
</dbReference>
<feature type="domain" description="Fungal-type protein kinase" evidence="2">
    <location>
        <begin position="396"/>
        <end position="628"/>
    </location>
</feature>
<comment type="caution">
    <text evidence="3">The sequence shown here is derived from an EMBL/GenBank/DDBJ whole genome shotgun (WGS) entry which is preliminary data.</text>
</comment>
<dbReference type="PANTHER" id="PTHR38248:SF2">
    <property type="entry name" value="FUNK1 11"/>
    <property type="match status" value="1"/>
</dbReference>
<evidence type="ECO:0000313" key="3">
    <source>
        <dbReference type="EMBL" id="KAJ7221738.1"/>
    </source>
</evidence>
<evidence type="ECO:0000313" key="4">
    <source>
        <dbReference type="Proteomes" id="UP001219525"/>
    </source>
</evidence>
<protein>
    <recommendedName>
        <fullName evidence="2">Fungal-type protein kinase domain-containing protein</fullName>
    </recommendedName>
</protein>
<dbReference type="AlphaFoldDB" id="A0AAD6VT39"/>
<keyword evidence="4" id="KW-1185">Reference proteome</keyword>
<evidence type="ECO:0000256" key="1">
    <source>
        <dbReference type="SAM" id="MobiDB-lite"/>
    </source>
</evidence>